<proteinExistence type="predicted"/>
<dbReference type="Gene3D" id="2.60.40.10">
    <property type="entry name" value="Immunoglobulins"/>
    <property type="match status" value="1"/>
</dbReference>
<dbReference type="InterPro" id="IPR003599">
    <property type="entry name" value="Ig_sub"/>
</dbReference>
<protein>
    <submittedName>
        <fullName evidence="10">MOG protein</fullName>
    </submittedName>
</protein>
<dbReference type="FunFam" id="2.60.40.10:FF:000183">
    <property type="entry name" value="Myelin-oligodendrocyte glycoprotein"/>
    <property type="match status" value="1"/>
</dbReference>
<feature type="non-terminal residue" evidence="10">
    <location>
        <position position="183"/>
    </location>
</feature>
<evidence type="ECO:0000256" key="6">
    <source>
        <dbReference type="ARBA" id="ARBA00023319"/>
    </source>
</evidence>
<dbReference type="GO" id="GO:0009897">
    <property type="term" value="C:external side of plasma membrane"/>
    <property type="evidence" value="ECO:0007669"/>
    <property type="project" value="TreeGrafter"/>
</dbReference>
<keyword evidence="5" id="KW-1015">Disulfide bond</keyword>
<keyword evidence="3 7" id="KW-1133">Transmembrane helix</keyword>
<feature type="domain" description="Ig-like" evidence="9">
    <location>
        <begin position="32"/>
        <end position="131"/>
    </location>
</feature>
<accession>A0A7L0HGC9</accession>
<dbReference type="InterPro" id="IPR007110">
    <property type="entry name" value="Ig-like_dom"/>
</dbReference>
<dbReference type="GO" id="GO:0001817">
    <property type="term" value="P:regulation of cytokine production"/>
    <property type="evidence" value="ECO:0007669"/>
    <property type="project" value="TreeGrafter"/>
</dbReference>
<dbReference type="GO" id="GO:0050852">
    <property type="term" value="P:T cell receptor signaling pathway"/>
    <property type="evidence" value="ECO:0007669"/>
    <property type="project" value="TreeGrafter"/>
</dbReference>
<evidence type="ECO:0000256" key="2">
    <source>
        <dbReference type="ARBA" id="ARBA00022692"/>
    </source>
</evidence>
<dbReference type="PANTHER" id="PTHR24100:SF149">
    <property type="entry name" value="BG-LIKE ANTIGEN 1-RELATED"/>
    <property type="match status" value="1"/>
</dbReference>
<dbReference type="PROSITE" id="PS50835">
    <property type="entry name" value="IG_LIKE"/>
    <property type="match status" value="1"/>
</dbReference>
<evidence type="ECO:0000256" key="3">
    <source>
        <dbReference type="ARBA" id="ARBA00022989"/>
    </source>
</evidence>
<evidence type="ECO:0000256" key="1">
    <source>
        <dbReference type="ARBA" id="ARBA00004370"/>
    </source>
</evidence>
<dbReference type="PANTHER" id="PTHR24100">
    <property type="entry name" value="BUTYROPHILIN"/>
    <property type="match status" value="1"/>
</dbReference>
<keyword evidence="2 7" id="KW-0812">Transmembrane</keyword>
<evidence type="ECO:0000256" key="4">
    <source>
        <dbReference type="ARBA" id="ARBA00023136"/>
    </source>
</evidence>
<evidence type="ECO:0000313" key="11">
    <source>
        <dbReference type="Proteomes" id="UP000541811"/>
    </source>
</evidence>
<name>A0A7L0HGC9_AREIN</name>
<dbReference type="InterPro" id="IPR013106">
    <property type="entry name" value="Ig_V-set"/>
</dbReference>
<dbReference type="SMART" id="SM00406">
    <property type="entry name" value="IGv"/>
    <property type="match status" value="1"/>
</dbReference>
<feature type="transmembrane region" description="Helical" evidence="7">
    <location>
        <begin position="141"/>
        <end position="163"/>
    </location>
</feature>
<evidence type="ECO:0000256" key="7">
    <source>
        <dbReference type="SAM" id="Phobius"/>
    </source>
</evidence>
<dbReference type="SMART" id="SM00409">
    <property type="entry name" value="IG"/>
    <property type="match status" value="1"/>
</dbReference>
<sequence>LLSHFLTLHVLRLGSVQYRVVGPGRPLLATVGQDVVLPCQLSPHMDARSLEIRWIRHQLSETVHLYRNGEDLYGEQMEEYIGRTELDRDGLSNGSLDLQISGLRPSDDGQYICTVRDAASYAEAVVQLKVAVPFFHNAHPWMAALVVFFLLLVMCFGVMAYLYRRKVVQSRALGESFWPAPPP</sequence>
<evidence type="ECO:0000259" key="9">
    <source>
        <dbReference type="PROSITE" id="PS50835"/>
    </source>
</evidence>
<feature type="signal peptide" evidence="8">
    <location>
        <begin position="1"/>
        <end position="18"/>
    </location>
</feature>
<gene>
    <name evidence="10" type="primary">Mog</name>
    <name evidence="10" type="ORF">AREINT_R13736</name>
</gene>
<organism evidence="10 11">
    <name type="scientific">Arenaria interpres</name>
    <name type="common">Ruddy turnstone</name>
    <name type="synonym">Tringa interpres</name>
    <dbReference type="NCBI Taxonomy" id="54971"/>
    <lineage>
        <taxon>Eukaryota</taxon>
        <taxon>Metazoa</taxon>
        <taxon>Chordata</taxon>
        <taxon>Craniata</taxon>
        <taxon>Vertebrata</taxon>
        <taxon>Euteleostomi</taxon>
        <taxon>Archelosauria</taxon>
        <taxon>Archosauria</taxon>
        <taxon>Dinosauria</taxon>
        <taxon>Saurischia</taxon>
        <taxon>Theropoda</taxon>
        <taxon>Coelurosauria</taxon>
        <taxon>Aves</taxon>
        <taxon>Neognathae</taxon>
        <taxon>Neoaves</taxon>
        <taxon>Charadriiformes</taxon>
        <taxon>Scolopacidae</taxon>
        <taxon>Arenaria</taxon>
    </lineage>
</organism>
<dbReference type="InterPro" id="IPR050504">
    <property type="entry name" value="IgSF_BTN/MOG"/>
</dbReference>
<dbReference type="GO" id="GO:0005102">
    <property type="term" value="F:signaling receptor binding"/>
    <property type="evidence" value="ECO:0007669"/>
    <property type="project" value="TreeGrafter"/>
</dbReference>
<evidence type="ECO:0000256" key="5">
    <source>
        <dbReference type="ARBA" id="ARBA00023157"/>
    </source>
</evidence>
<reference evidence="10 11" key="1">
    <citation type="submission" date="2019-09" db="EMBL/GenBank/DDBJ databases">
        <title>Bird 10,000 Genomes (B10K) Project - Family phase.</title>
        <authorList>
            <person name="Zhang G."/>
        </authorList>
    </citation>
    <scope>NUCLEOTIDE SEQUENCE [LARGE SCALE GENOMIC DNA]</scope>
    <source>
        <strain evidence="10">B10K-DU-005-73</strain>
        <tissue evidence="10">Liver</tissue>
    </source>
</reference>
<evidence type="ECO:0000256" key="8">
    <source>
        <dbReference type="SAM" id="SignalP"/>
    </source>
</evidence>
<evidence type="ECO:0000313" key="10">
    <source>
        <dbReference type="EMBL" id="NXK19024.1"/>
    </source>
</evidence>
<dbReference type="Proteomes" id="UP000541811">
    <property type="component" value="Unassembled WGS sequence"/>
</dbReference>
<dbReference type="AlphaFoldDB" id="A0A7L0HGC9"/>
<comment type="subcellular location">
    <subcellularLocation>
        <location evidence="1">Membrane</location>
    </subcellularLocation>
</comment>
<keyword evidence="6" id="KW-0393">Immunoglobulin domain</keyword>
<feature type="non-terminal residue" evidence="10">
    <location>
        <position position="1"/>
    </location>
</feature>
<dbReference type="SUPFAM" id="SSF48726">
    <property type="entry name" value="Immunoglobulin"/>
    <property type="match status" value="1"/>
</dbReference>
<dbReference type="InterPro" id="IPR013783">
    <property type="entry name" value="Ig-like_fold"/>
</dbReference>
<comment type="caution">
    <text evidence="10">The sequence shown here is derived from an EMBL/GenBank/DDBJ whole genome shotgun (WGS) entry which is preliminary data.</text>
</comment>
<dbReference type="InterPro" id="IPR036179">
    <property type="entry name" value="Ig-like_dom_sf"/>
</dbReference>
<keyword evidence="11" id="KW-1185">Reference proteome</keyword>
<keyword evidence="4 7" id="KW-0472">Membrane</keyword>
<keyword evidence="8" id="KW-0732">Signal</keyword>
<dbReference type="CDD" id="cd05713">
    <property type="entry name" value="IgV_MOG_like"/>
    <property type="match status" value="1"/>
</dbReference>
<feature type="chain" id="PRO_5029899458" evidence="8">
    <location>
        <begin position="19"/>
        <end position="183"/>
    </location>
</feature>
<dbReference type="EMBL" id="VXAK01006546">
    <property type="protein sequence ID" value="NXK19024.1"/>
    <property type="molecule type" value="Genomic_DNA"/>
</dbReference>
<dbReference type="Pfam" id="PF07686">
    <property type="entry name" value="V-set"/>
    <property type="match status" value="1"/>
</dbReference>